<dbReference type="GO" id="GO:0005886">
    <property type="term" value="C:plasma membrane"/>
    <property type="evidence" value="ECO:0007669"/>
    <property type="project" value="UniProtKB-ARBA"/>
</dbReference>
<dbReference type="EMBL" id="BKCJ010064189">
    <property type="protein sequence ID" value="GEW57385.1"/>
    <property type="molecule type" value="Genomic_DNA"/>
</dbReference>
<dbReference type="Pfam" id="PF23473">
    <property type="entry name" value="LysM3_LYK4_5"/>
    <property type="match status" value="1"/>
</dbReference>
<dbReference type="CDD" id="cd00118">
    <property type="entry name" value="LysM"/>
    <property type="match status" value="1"/>
</dbReference>
<dbReference type="GO" id="GO:0004672">
    <property type="term" value="F:protein kinase activity"/>
    <property type="evidence" value="ECO:0007669"/>
    <property type="project" value="InterPro"/>
</dbReference>
<keyword evidence="4" id="KW-0418">Kinase</keyword>
<dbReference type="InterPro" id="IPR018392">
    <property type="entry name" value="LysM"/>
</dbReference>
<sequence length="514" mass="57318">MRLEDREVVVPIVCNCPDWSSRAVVNYTNNNSYSFSDIACQVYQGMVKPFVLVQYNGNIDHETSFLKVPVKCACVNSSHETNGTKYLVTYPVMENDTVVKIAQKFGVTQWSIQDVNGLDWLQTIFGGTTLLVPTMGPPVLNLDHAVSGTSPQDTIPVNGIVNRSVGSRFSFFLILFASISLFGVILFLLYLKLKFRHGDLLRSLSMSVTGSIFKRISPNLLDDMSKLKHLLTNFCLDELKLATQDFSESSSIGQSIYKGKTTDGFSIVIEEMGSIESANHVICILTTINHFNVVRLEGCCFDENKSYLVFEYTKNGSLRDCLCDSETRKQLTWEKRVKIAFDLAEGLHYIHYCTKPTYVHHNISTQNVLITDDWRAKISGFNLANPISYTVGADGDDEDDLGNLSPEHLDVGRASTKVDMYAYGIVLLELLSAKKAASGRKWLDRVEFLADCEVIAGSSNCLEKFKVFMDVDLEGEYGLGDALCLALLAKCCIQDEPHIRPTMNDVLKALSRIS</sequence>
<reference evidence="4" key="1">
    <citation type="journal article" date="2019" name="Sci. Rep.">
        <title>Draft genome of Tanacetum cinerariifolium, the natural source of mosquito coil.</title>
        <authorList>
            <person name="Yamashiro T."/>
            <person name="Shiraishi A."/>
            <person name="Satake H."/>
            <person name="Nakayama K."/>
        </authorList>
    </citation>
    <scope>NUCLEOTIDE SEQUENCE</scope>
</reference>
<dbReference type="InterPro" id="IPR001245">
    <property type="entry name" value="Ser-Thr/Tyr_kinase_cat_dom"/>
</dbReference>
<feature type="domain" description="Protein kinase" evidence="2">
    <location>
        <begin position="198"/>
        <end position="513"/>
    </location>
</feature>
<name>A0A699GWL4_TANCI</name>
<gene>
    <name evidence="4" type="ORF">Tci_229361</name>
</gene>
<protein>
    <submittedName>
        <fullName evidence="4">LysM domain receptor-like kinase 4</fullName>
    </submittedName>
</protein>
<evidence type="ECO:0000256" key="1">
    <source>
        <dbReference type="SAM" id="Phobius"/>
    </source>
</evidence>
<dbReference type="InterPro" id="IPR036779">
    <property type="entry name" value="LysM_dom_sf"/>
</dbReference>
<dbReference type="SUPFAM" id="SSF56112">
    <property type="entry name" value="Protein kinase-like (PK-like)"/>
    <property type="match status" value="1"/>
</dbReference>
<dbReference type="InterPro" id="IPR056563">
    <property type="entry name" value="LysM3_LYK4_5"/>
</dbReference>
<dbReference type="InterPro" id="IPR000719">
    <property type="entry name" value="Prot_kinase_dom"/>
</dbReference>
<feature type="transmembrane region" description="Helical" evidence="1">
    <location>
        <begin position="169"/>
        <end position="191"/>
    </location>
</feature>
<keyword evidence="1" id="KW-0472">Membrane</keyword>
<organism evidence="4">
    <name type="scientific">Tanacetum cinerariifolium</name>
    <name type="common">Dalmatian daisy</name>
    <name type="synonym">Chrysanthemum cinerariifolium</name>
    <dbReference type="NCBI Taxonomy" id="118510"/>
    <lineage>
        <taxon>Eukaryota</taxon>
        <taxon>Viridiplantae</taxon>
        <taxon>Streptophyta</taxon>
        <taxon>Embryophyta</taxon>
        <taxon>Tracheophyta</taxon>
        <taxon>Spermatophyta</taxon>
        <taxon>Magnoliopsida</taxon>
        <taxon>eudicotyledons</taxon>
        <taxon>Gunneridae</taxon>
        <taxon>Pentapetalae</taxon>
        <taxon>asterids</taxon>
        <taxon>campanulids</taxon>
        <taxon>Asterales</taxon>
        <taxon>Asteraceae</taxon>
        <taxon>Asteroideae</taxon>
        <taxon>Anthemideae</taxon>
        <taxon>Anthemidinae</taxon>
        <taxon>Tanacetum</taxon>
    </lineage>
</organism>
<keyword evidence="1" id="KW-1133">Transmembrane helix</keyword>
<dbReference type="Gene3D" id="1.10.510.10">
    <property type="entry name" value="Transferase(Phosphotransferase) domain 1"/>
    <property type="match status" value="1"/>
</dbReference>
<dbReference type="InterPro" id="IPR052611">
    <property type="entry name" value="Plant_RLK_LysM"/>
</dbReference>
<feature type="domain" description="LysM" evidence="3">
    <location>
        <begin position="88"/>
        <end position="132"/>
    </location>
</feature>
<dbReference type="Gene3D" id="3.10.350.10">
    <property type="entry name" value="LysM domain"/>
    <property type="match status" value="1"/>
</dbReference>
<evidence type="ECO:0000259" key="2">
    <source>
        <dbReference type="PROSITE" id="PS50011"/>
    </source>
</evidence>
<dbReference type="PROSITE" id="PS51782">
    <property type="entry name" value="LYSM"/>
    <property type="match status" value="1"/>
</dbReference>
<dbReference type="SUPFAM" id="SSF54106">
    <property type="entry name" value="LysM domain"/>
    <property type="match status" value="1"/>
</dbReference>
<keyword evidence="4" id="KW-0675">Receptor</keyword>
<comment type="caution">
    <text evidence="4">The sequence shown here is derived from an EMBL/GenBank/DDBJ whole genome shotgun (WGS) entry which is preliminary data.</text>
</comment>
<keyword evidence="4" id="KW-0808">Transferase</keyword>
<accession>A0A699GWL4</accession>
<evidence type="ECO:0000259" key="3">
    <source>
        <dbReference type="PROSITE" id="PS51782"/>
    </source>
</evidence>
<dbReference type="InterPro" id="IPR011009">
    <property type="entry name" value="Kinase-like_dom_sf"/>
</dbReference>
<proteinExistence type="predicted"/>
<dbReference type="AlphaFoldDB" id="A0A699GWL4"/>
<evidence type="ECO:0000313" key="4">
    <source>
        <dbReference type="EMBL" id="GEW57385.1"/>
    </source>
</evidence>
<dbReference type="PANTHER" id="PTHR45927">
    <property type="entry name" value="LYSM-DOMAIN RECEPTOR-LIKE KINASE-RELATED"/>
    <property type="match status" value="1"/>
</dbReference>
<dbReference type="Pfam" id="PF07714">
    <property type="entry name" value="PK_Tyr_Ser-Thr"/>
    <property type="match status" value="1"/>
</dbReference>
<keyword evidence="1" id="KW-0812">Transmembrane</keyword>
<dbReference type="Gene3D" id="3.30.200.20">
    <property type="entry name" value="Phosphorylase Kinase, domain 1"/>
    <property type="match status" value="1"/>
</dbReference>
<dbReference type="PROSITE" id="PS50011">
    <property type="entry name" value="PROTEIN_KINASE_DOM"/>
    <property type="match status" value="1"/>
</dbReference>
<dbReference type="GO" id="GO:0005524">
    <property type="term" value="F:ATP binding"/>
    <property type="evidence" value="ECO:0007669"/>
    <property type="project" value="InterPro"/>
</dbReference>
<dbReference type="PANTHER" id="PTHR45927:SF9">
    <property type="entry name" value="FAMILY PROTEIN _ PEPTIDOGLYCAN-BINDING LYSM DOMAIN-CONTAINING PROTEIN, PUTATIVE-RELATED"/>
    <property type="match status" value="1"/>
</dbReference>